<comment type="caution">
    <text evidence="1">The sequence shown here is derived from an EMBL/GenBank/DDBJ whole genome shotgun (WGS) entry which is preliminary data.</text>
</comment>
<evidence type="ECO:0000313" key="2">
    <source>
        <dbReference type="Proteomes" id="UP000249130"/>
    </source>
</evidence>
<reference evidence="1 2" key="1">
    <citation type="submission" date="2017-07" db="EMBL/GenBank/DDBJ databases">
        <title>Draft Genome Sequences of Select Purple Nonsulfur Bacteria.</title>
        <authorList>
            <person name="Lasarre B."/>
            <person name="Mckinlay J.B."/>
        </authorList>
    </citation>
    <scope>NUCLEOTIDE SEQUENCE [LARGE SCALE GENOMIC DNA]</scope>
    <source>
        <strain evidence="1 2">DSM 5909</strain>
    </source>
</reference>
<proteinExistence type="predicted"/>
<name>A0A327LAS3_9BRAD</name>
<dbReference type="OrthoDB" id="8689594at2"/>
<dbReference type="AlphaFoldDB" id="A0A327LAS3"/>
<keyword evidence="2" id="KW-1185">Reference proteome</keyword>
<sequence length="332" mass="37525">MSAAPLSITLACGNYDRTRAILDGRVRIEGCETRYIPLEPEEVFFRAARYQEFDVSELSLSSYLLQMSRGESAYVGIPAFVSRCFRHSALYVRTDRGIRTPEDLKGKLVGLPEYQMTAMVWLRGILEEDYGVRPSDIHWRSGGQEQPGREERARLDLPAGIDLQRIPPGETLSAMLRDGRLDAVMTARAPSCFLDSAPNIDRLFPNHREVEKEYYRRTGLFPIMHLIGVRRALVEQYPWLPASVYKAFVQAKALAMADLRALAAPILILPWTEAETLDTMALMGRDFWRYGVAENVREIETLARYSHAQGIAGRIVPVSELFAPSTVQTSRI</sequence>
<gene>
    <name evidence="1" type="ORF">CH341_06985</name>
</gene>
<organism evidence="1 2">
    <name type="scientific">Rhodoplanes roseus</name>
    <dbReference type="NCBI Taxonomy" id="29409"/>
    <lineage>
        <taxon>Bacteria</taxon>
        <taxon>Pseudomonadati</taxon>
        <taxon>Pseudomonadota</taxon>
        <taxon>Alphaproteobacteria</taxon>
        <taxon>Hyphomicrobiales</taxon>
        <taxon>Nitrobacteraceae</taxon>
        <taxon>Rhodoplanes</taxon>
    </lineage>
</organism>
<protein>
    <submittedName>
        <fullName evidence="1">4,5-dihydroxyphthalate decarboxylase</fullName>
    </submittedName>
</protein>
<dbReference type="EMBL" id="NPEX01000032">
    <property type="protein sequence ID" value="RAI44828.1"/>
    <property type="molecule type" value="Genomic_DNA"/>
</dbReference>
<evidence type="ECO:0000313" key="1">
    <source>
        <dbReference type="EMBL" id="RAI44828.1"/>
    </source>
</evidence>
<dbReference type="RefSeq" id="WP_111418321.1">
    <property type="nucleotide sequence ID" value="NZ_NPEX01000032.1"/>
</dbReference>
<dbReference type="SUPFAM" id="SSF53850">
    <property type="entry name" value="Periplasmic binding protein-like II"/>
    <property type="match status" value="1"/>
</dbReference>
<dbReference type="Gene3D" id="3.40.190.10">
    <property type="entry name" value="Periplasmic binding protein-like II"/>
    <property type="match status" value="1"/>
</dbReference>
<accession>A0A327LAS3</accession>
<dbReference type="Proteomes" id="UP000249130">
    <property type="component" value="Unassembled WGS sequence"/>
</dbReference>